<dbReference type="InterPro" id="IPR036047">
    <property type="entry name" value="F-box-like_dom_sf"/>
</dbReference>
<name>A0A4S4MY56_9APHY</name>
<accession>A0A4S4MY56</accession>
<organism evidence="2 3">
    <name type="scientific">Antrodiella citrinella</name>
    <dbReference type="NCBI Taxonomy" id="2447956"/>
    <lineage>
        <taxon>Eukaryota</taxon>
        <taxon>Fungi</taxon>
        <taxon>Dikarya</taxon>
        <taxon>Basidiomycota</taxon>
        <taxon>Agaricomycotina</taxon>
        <taxon>Agaricomycetes</taxon>
        <taxon>Polyporales</taxon>
        <taxon>Steccherinaceae</taxon>
        <taxon>Antrodiella</taxon>
    </lineage>
</organism>
<evidence type="ECO:0000313" key="2">
    <source>
        <dbReference type="EMBL" id="THH31404.1"/>
    </source>
</evidence>
<dbReference type="AlphaFoldDB" id="A0A4S4MY56"/>
<gene>
    <name evidence="2" type="ORF">EUX98_g2794</name>
</gene>
<feature type="domain" description="F-box" evidence="1">
    <location>
        <begin position="62"/>
        <end position="112"/>
    </location>
</feature>
<dbReference type="EMBL" id="SGPM01000048">
    <property type="protein sequence ID" value="THH31404.1"/>
    <property type="molecule type" value="Genomic_DNA"/>
</dbReference>
<sequence>MPPSHNQSRDIAPYYTHRGSEQNIGVPVRMQRIMGNNDAHGIQGHAGVGHSIRNHGRRHEASDATNKLPAYVMLDIFEFVHGGSLVVYCKIATVSHRWRAIAEYDRGFWRKPTVYLDRSNARYQAHLLDISLRRACGQQTLPPPTSLGLHGMSRDPDATISTYDQVDAIAPKPRPPPKLQISIQLDRPYQSFEQEDRISGGPNEMSRMKVILDMSNLAPRLHLVEALVVKTAMMYAMHAFLAWGPAKFPALRTMKLFVRNCLVSPPFGCGGCLFTFPVLKSLVISAHSLLLDETINAKKYFPGAFPALEHLTINDYDGAISRGLSPEQFLNDLSCLPGLTHFTIDRSHVSSFGNVPIFANDRIPDLKHTLSSLQELHFSRIPPEFIHRFLLHLDAPALKAITFEGAPDDINFSRDTFAHLQRAASSRFGRLDTIRFIDFYPSMFCKIAGYLDFVRNLMLRNPLDPTDLQQRGLSRWSNWPYERMQTGDLPKLQSLHLEESSTIPNMRALYRMLVSRKNAHKAVAPLRHLSFSNLAPEIWRALIEDHRCFADILPQGVVRMDAPAFTLPTRYWYFEGGASPTDGVVHQLPATYRTPRVYDALQYYTQ</sequence>
<comment type="caution">
    <text evidence="2">The sequence shown here is derived from an EMBL/GenBank/DDBJ whole genome shotgun (WGS) entry which is preliminary data.</text>
</comment>
<dbReference type="PROSITE" id="PS50181">
    <property type="entry name" value="FBOX"/>
    <property type="match status" value="1"/>
</dbReference>
<reference evidence="2 3" key="1">
    <citation type="submission" date="2019-02" db="EMBL/GenBank/DDBJ databases">
        <title>Genome sequencing of the rare red list fungi Antrodiella citrinella (Flaviporus citrinellus).</title>
        <authorList>
            <person name="Buettner E."/>
            <person name="Kellner H."/>
        </authorList>
    </citation>
    <scope>NUCLEOTIDE SEQUENCE [LARGE SCALE GENOMIC DNA]</scope>
    <source>
        <strain evidence="2 3">DSM 108506</strain>
    </source>
</reference>
<protein>
    <recommendedName>
        <fullName evidence="1">F-box domain-containing protein</fullName>
    </recommendedName>
</protein>
<dbReference type="InterPro" id="IPR032675">
    <property type="entry name" value="LRR_dom_sf"/>
</dbReference>
<evidence type="ECO:0000259" key="1">
    <source>
        <dbReference type="PROSITE" id="PS50181"/>
    </source>
</evidence>
<dbReference type="SUPFAM" id="SSF81383">
    <property type="entry name" value="F-box domain"/>
    <property type="match status" value="1"/>
</dbReference>
<dbReference type="SUPFAM" id="SSF52047">
    <property type="entry name" value="RNI-like"/>
    <property type="match status" value="1"/>
</dbReference>
<dbReference type="Proteomes" id="UP000308730">
    <property type="component" value="Unassembled WGS sequence"/>
</dbReference>
<keyword evidence="3" id="KW-1185">Reference proteome</keyword>
<dbReference type="Gene3D" id="1.20.1280.50">
    <property type="match status" value="1"/>
</dbReference>
<dbReference type="Gene3D" id="3.80.10.10">
    <property type="entry name" value="Ribonuclease Inhibitor"/>
    <property type="match status" value="1"/>
</dbReference>
<dbReference type="InterPro" id="IPR001810">
    <property type="entry name" value="F-box_dom"/>
</dbReference>
<proteinExistence type="predicted"/>
<evidence type="ECO:0000313" key="3">
    <source>
        <dbReference type="Proteomes" id="UP000308730"/>
    </source>
</evidence>